<feature type="domain" description="Dockerin" evidence="1">
    <location>
        <begin position="509"/>
        <end position="568"/>
    </location>
</feature>
<dbReference type="PROSITE" id="PS00018">
    <property type="entry name" value="EF_HAND_1"/>
    <property type="match status" value="1"/>
</dbReference>
<dbReference type="Gene3D" id="1.10.1330.10">
    <property type="entry name" value="Dockerin domain"/>
    <property type="match status" value="1"/>
</dbReference>
<accession>A0A7K4MR82</accession>
<dbReference type="PANTHER" id="PTHR35340:SF5">
    <property type="entry name" value="ASST-DOMAIN-CONTAINING PROTEIN"/>
    <property type="match status" value="1"/>
</dbReference>
<dbReference type="Pfam" id="PF00404">
    <property type="entry name" value="Dockerin_1"/>
    <property type="match status" value="1"/>
</dbReference>
<gene>
    <name evidence="2" type="ORF">HX837_07845</name>
</gene>
<evidence type="ECO:0000259" key="1">
    <source>
        <dbReference type="PROSITE" id="PS51766"/>
    </source>
</evidence>
<dbReference type="PROSITE" id="PS51766">
    <property type="entry name" value="DOCKERIN"/>
    <property type="match status" value="1"/>
</dbReference>
<dbReference type="GO" id="GO:0004553">
    <property type="term" value="F:hydrolase activity, hydrolyzing O-glycosyl compounds"/>
    <property type="evidence" value="ECO:0007669"/>
    <property type="project" value="InterPro"/>
</dbReference>
<dbReference type="InterPro" id="IPR010262">
    <property type="entry name" value="Arylsulfotransferase_bact"/>
</dbReference>
<dbReference type="InterPro" id="IPR018247">
    <property type="entry name" value="EF_Hand_1_Ca_BS"/>
</dbReference>
<dbReference type="InterPro" id="IPR053143">
    <property type="entry name" value="Arylsulfate_ST"/>
</dbReference>
<dbReference type="Pfam" id="PF05935">
    <property type="entry name" value="Arylsulfotrans"/>
    <property type="match status" value="1"/>
</dbReference>
<dbReference type="InterPro" id="IPR016134">
    <property type="entry name" value="Dockerin_dom"/>
</dbReference>
<evidence type="ECO:0000313" key="3">
    <source>
        <dbReference type="Proteomes" id="UP000523105"/>
    </source>
</evidence>
<dbReference type="GO" id="GO:0000272">
    <property type="term" value="P:polysaccharide catabolic process"/>
    <property type="evidence" value="ECO:0007669"/>
    <property type="project" value="InterPro"/>
</dbReference>
<dbReference type="PANTHER" id="PTHR35340">
    <property type="entry name" value="PQQ ENZYME REPEAT PROTEIN-RELATED"/>
    <property type="match status" value="1"/>
</dbReference>
<dbReference type="GO" id="GO:0004062">
    <property type="term" value="F:aryl sulfotransferase activity"/>
    <property type="evidence" value="ECO:0007669"/>
    <property type="project" value="InterPro"/>
</dbReference>
<proteinExistence type="predicted"/>
<dbReference type="AlphaFoldDB" id="A0A7K4MR82"/>
<dbReference type="SUPFAM" id="SSF63446">
    <property type="entry name" value="Type I dockerin domain"/>
    <property type="match status" value="1"/>
</dbReference>
<evidence type="ECO:0000313" key="2">
    <source>
        <dbReference type="EMBL" id="NWJ44093.1"/>
    </source>
</evidence>
<dbReference type="CDD" id="cd14256">
    <property type="entry name" value="Dockerin_I"/>
    <property type="match status" value="1"/>
</dbReference>
<dbReference type="InterPro" id="IPR002105">
    <property type="entry name" value="Dockerin_1_rpt"/>
</dbReference>
<dbReference type="Proteomes" id="UP000523105">
    <property type="component" value="Unassembled WGS sequence"/>
</dbReference>
<dbReference type="InterPro" id="IPR036439">
    <property type="entry name" value="Dockerin_dom_sf"/>
</dbReference>
<dbReference type="EMBL" id="JACASV010000110">
    <property type="protein sequence ID" value="NWJ44093.1"/>
    <property type="molecule type" value="Genomic_DNA"/>
</dbReference>
<sequence>MSLINIDSEEEYEVETQYNSNLVLDFIQWNSTFSWDVTAINENGEYYYTSENRTFSINPLPDYFPSTDNLFIDETLYQDGVTVMDIESLNFSGGVNRFGIPIWFVDKNLFDIRFTFTHFLPNGNVIGFEPDKGYEIDLNGNRIFETPDGYSLHHDFIKTSRNTYFLISATIENQYCPEECNEMLPDEIPWQGDTFREFDQDGNEIWSWNTFDYFDSTEYNPYYVQTYNGNYEMDWTHSNSVFFDENTESVFVSVRNLSWITKIDYASKDIIWNMGNTDYMNEIYFEEDLNFSQQHSVQVLDNGNLLFFDNHRYLTPELSRCMEISYDESDYSVEIVWEHQLPENMFSGSRGECDRLENGNTLITAGRSGHILEVTPDHEIAWQLEFDNGEVYTSSYRSERIPNLHPIAYSFTLTNFTGSIEYSYVDPENDILEATIHNNSWGTGWYIYTLLYNDVEIVSDNIFINPFENSTFNIDLNTLDINSGSILTLEIYPENAPEKFQSVDFSIYSSVLLGDLNNDGTLNILDIVILANLILAEDSSNPAGDLNNDGLQNILDIVLLINIILDGF</sequence>
<protein>
    <submittedName>
        <fullName evidence="2">Aryl-sulfate sulfotransferase</fullName>
    </submittedName>
</protein>
<organism evidence="2 3">
    <name type="scientific">Marine Group I thaumarchaeote</name>
    <dbReference type="NCBI Taxonomy" id="2511932"/>
    <lineage>
        <taxon>Archaea</taxon>
        <taxon>Nitrososphaerota</taxon>
        <taxon>Marine Group I</taxon>
    </lineage>
</organism>
<reference evidence="2 3" key="1">
    <citation type="journal article" date="2019" name="Environ. Microbiol.">
        <title>Genomics insights into ecotype formation of ammonia-oxidizing archaea in the deep ocean.</title>
        <authorList>
            <person name="Wang Y."/>
            <person name="Huang J.M."/>
            <person name="Cui G.J."/>
            <person name="Nunoura T."/>
            <person name="Takaki Y."/>
            <person name="Li W.L."/>
            <person name="Li J."/>
            <person name="Gao Z.M."/>
            <person name="Takai K."/>
            <person name="Zhang A.Q."/>
            <person name="Stepanauskas R."/>
        </authorList>
    </citation>
    <scope>NUCLEOTIDE SEQUENCE [LARGE SCALE GENOMIC DNA]</scope>
    <source>
        <strain evidence="2 3">L15b</strain>
    </source>
</reference>
<comment type="caution">
    <text evidence="2">The sequence shown here is derived from an EMBL/GenBank/DDBJ whole genome shotgun (WGS) entry which is preliminary data.</text>
</comment>
<keyword evidence="2" id="KW-0808">Transferase</keyword>
<name>A0A7K4MR82_9ARCH</name>